<organism evidence="2 3">
    <name type="scientific">Candidatus Electrothrix marina</name>
    <dbReference type="NCBI Taxonomy" id="1859130"/>
    <lineage>
        <taxon>Bacteria</taxon>
        <taxon>Pseudomonadati</taxon>
        <taxon>Thermodesulfobacteriota</taxon>
        <taxon>Desulfobulbia</taxon>
        <taxon>Desulfobulbales</taxon>
        <taxon>Desulfobulbaceae</taxon>
        <taxon>Candidatus Electrothrix</taxon>
    </lineage>
</organism>
<evidence type="ECO:0008006" key="4">
    <source>
        <dbReference type="Google" id="ProtNLM"/>
    </source>
</evidence>
<gene>
    <name evidence="2" type="ORF">VT99_10445</name>
</gene>
<evidence type="ECO:0000313" key="2">
    <source>
        <dbReference type="EMBL" id="RWX48915.1"/>
    </source>
</evidence>
<sequence>MGTPAQLFWGLMFGAIGSGFFIYGKKQSAFVPLCTGLVLCVLPYFITNIYLMLLVGSILMAVPYFFKG</sequence>
<keyword evidence="1" id="KW-1133">Transmembrane helix</keyword>
<keyword evidence="1" id="KW-0472">Membrane</keyword>
<dbReference type="Proteomes" id="UP000286862">
    <property type="component" value="Unassembled WGS sequence"/>
</dbReference>
<dbReference type="EMBL" id="MTKQ01000044">
    <property type="protein sequence ID" value="RWX48915.1"/>
    <property type="molecule type" value="Genomic_DNA"/>
</dbReference>
<name>A0A3S3RBM6_9BACT</name>
<reference evidence="2 3" key="1">
    <citation type="submission" date="2017-01" db="EMBL/GenBank/DDBJ databases">
        <title>The cable genome- insights into the physiology and evolution of filamentous bacteria capable of sulfide oxidation via long distance electron transfer.</title>
        <authorList>
            <person name="Schreiber L."/>
            <person name="Bjerg J.T."/>
            <person name="Boggild A."/>
            <person name="Van De Vossenberg J."/>
            <person name="Meysman F."/>
            <person name="Nielsen L.P."/>
            <person name="Schramm A."/>
            <person name="Kjeldsen K.U."/>
        </authorList>
    </citation>
    <scope>NUCLEOTIDE SEQUENCE [LARGE SCALE GENOMIC DNA]</scope>
    <source>
        <strain evidence="2">A2</strain>
    </source>
</reference>
<feature type="transmembrane region" description="Helical" evidence="1">
    <location>
        <begin position="6"/>
        <end position="24"/>
    </location>
</feature>
<comment type="caution">
    <text evidence="2">The sequence shown here is derived from an EMBL/GenBank/DDBJ whole genome shotgun (WGS) entry which is preliminary data.</text>
</comment>
<keyword evidence="1" id="KW-0812">Transmembrane</keyword>
<accession>A0A3S3RBM6</accession>
<proteinExistence type="predicted"/>
<dbReference type="AlphaFoldDB" id="A0A3S3RBM6"/>
<feature type="transmembrane region" description="Helical" evidence="1">
    <location>
        <begin position="36"/>
        <end position="66"/>
    </location>
</feature>
<evidence type="ECO:0000313" key="3">
    <source>
        <dbReference type="Proteomes" id="UP000286862"/>
    </source>
</evidence>
<evidence type="ECO:0000256" key="1">
    <source>
        <dbReference type="SAM" id="Phobius"/>
    </source>
</evidence>
<protein>
    <recommendedName>
        <fullName evidence="4">Amino acid transport protein</fullName>
    </recommendedName>
</protein>